<keyword evidence="9 11" id="KW-0378">Hydrolase</keyword>
<dbReference type="GO" id="GO:0046872">
    <property type="term" value="F:metal ion binding"/>
    <property type="evidence" value="ECO:0007669"/>
    <property type="project" value="UniProtKB-KW"/>
</dbReference>
<dbReference type="InterPro" id="IPR004843">
    <property type="entry name" value="Calcineurin-like_PHP"/>
</dbReference>
<dbReference type="PROSITE" id="PS51318">
    <property type="entry name" value="TAT"/>
    <property type="match status" value="1"/>
</dbReference>
<reference evidence="14 15" key="1">
    <citation type="submission" date="2018-12" db="EMBL/GenBank/DDBJ databases">
        <title>Mesorhizobium carbonis sp. nov., isolated from coal mine water.</title>
        <authorList>
            <person name="Xin W."/>
            <person name="Xu Z."/>
            <person name="Xiang F."/>
            <person name="Zhang J."/>
            <person name="Xi L."/>
            <person name="Liu J."/>
        </authorList>
    </citation>
    <scope>NUCLEOTIDE SEQUENCE [LARGE SCALE GENOMIC DNA]</scope>
    <source>
        <strain evidence="14 15">B2.3</strain>
    </source>
</reference>
<organism evidence="14 15">
    <name type="scientific">Aquibium carbonis</name>
    <dbReference type="NCBI Taxonomy" id="2495581"/>
    <lineage>
        <taxon>Bacteria</taxon>
        <taxon>Pseudomonadati</taxon>
        <taxon>Pseudomonadota</taxon>
        <taxon>Alphaproteobacteria</taxon>
        <taxon>Hyphomicrobiales</taxon>
        <taxon>Phyllobacteriaceae</taxon>
        <taxon>Aquibium</taxon>
    </lineage>
</organism>
<dbReference type="PROSITE" id="PS00786">
    <property type="entry name" value="5_NUCLEOTIDASE_2"/>
    <property type="match status" value="1"/>
</dbReference>
<comment type="catalytic activity">
    <reaction evidence="2">
        <text>a nucleoside 2',3'-cyclic phosphate + H2O = a nucleoside 3'-phosphate + H(+)</text>
        <dbReference type="Rhea" id="RHEA:19621"/>
        <dbReference type="ChEBI" id="CHEBI:15377"/>
        <dbReference type="ChEBI" id="CHEBI:15378"/>
        <dbReference type="ChEBI" id="CHEBI:66949"/>
        <dbReference type="ChEBI" id="CHEBI:66954"/>
        <dbReference type="EC" id="3.1.4.16"/>
    </reaction>
</comment>
<dbReference type="SUPFAM" id="SSF56300">
    <property type="entry name" value="Metallo-dependent phosphatases"/>
    <property type="match status" value="1"/>
</dbReference>
<dbReference type="PANTHER" id="PTHR11575">
    <property type="entry name" value="5'-NUCLEOTIDASE-RELATED"/>
    <property type="match status" value="1"/>
</dbReference>
<gene>
    <name evidence="14" type="ORF">EJC49_19360</name>
</gene>
<dbReference type="RefSeq" id="WP_126701582.1">
    <property type="nucleotide sequence ID" value="NZ_RWKW01000080.1"/>
</dbReference>
<accession>A0A3S0AQK1</accession>
<dbReference type="GO" id="GO:0008663">
    <property type="term" value="F:2',3'-cyclic-nucleotide 2'-phosphodiesterase activity"/>
    <property type="evidence" value="ECO:0007669"/>
    <property type="project" value="UniProtKB-EC"/>
</dbReference>
<dbReference type="InterPro" id="IPR029052">
    <property type="entry name" value="Metallo-depent_PP-like"/>
</dbReference>
<evidence type="ECO:0000259" key="13">
    <source>
        <dbReference type="Pfam" id="PF02872"/>
    </source>
</evidence>
<keyword evidence="8 11" id="KW-0547">Nucleotide-binding</keyword>
<evidence type="ECO:0000256" key="8">
    <source>
        <dbReference type="ARBA" id="ARBA00022741"/>
    </source>
</evidence>
<proteinExistence type="inferred from homology"/>
<feature type="signal peptide" evidence="11">
    <location>
        <begin position="1"/>
        <end position="33"/>
    </location>
</feature>
<dbReference type="InterPro" id="IPR008334">
    <property type="entry name" value="5'-Nucleotdase_C"/>
</dbReference>
<evidence type="ECO:0000256" key="9">
    <source>
        <dbReference type="ARBA" id="ARBA00022801"/>
    </source>
</evidence>
<dbReference type="CDD" id="cd07410">
    <property type="entry name" value="MPP_CpdB_N"/>
    <property type="match status" value="1"/>
</dbReference>
<comment type="similarity">
    <text evidence="5 11">Belongs to the 5'-nucleotidase family.</text>
</comment>
<dbReference type="EMBL" id="RWKW01000080">
    <property type="protein sequence ID" value="RST84723.1"/>
    <property type="molecule type" value="Genomic_DNA"/>
</dbReference>
<evidence type="ECO:0000256" key="5">
    <source>
        <dbReference type="ARBA" id="ARBA00006654"/>
    </source>
</evidence>
<evidence type="ECO:0000256" key="2">
    <source>
        <dbReference type="ARBA" id="ARBA00001730"/>
    </source>
</evidence>
<evidence type="ECO:0000256" key="11">
    <source>
        <dbReference type="RuleBase" id="RU362119"/>
    </source>
</evidence>
<evidence type="ECO:0000256" key="10">
    <source>
        <dbReference type="ARBA" id="ARBA00023268"/>
    </source>
</evidence>
<dbReference type="GO" id="GO:0009166">
    <property type="term" value="P:nucleotide catabolic process"/>
    <property type="evidence" value="ECO:0007669"/>
    <property type="project" value="InterPro"/>
</dbReference>
<dbReference type="GO" id="GO:0000166">
    <property type="term" value="F:nucleotide binding"/>
    <property type="evidence" value="ECO:0007669"/>
    <property type="project" value="UniProtKB-KW"/>
</dbReference>
<dbReference type="SUPFAM" id="SSF55816">
    <property type="entry name" value="5'-nucleotidase (syn. UDP-sugar hydrolase), C-terminal domain"/>
    <property type="match status" value="1"/>
</dbReference>
<evidence type="ECO:0000256" key="3">
    <source>
        <dbReference type="ARBA" id="ARBA00001968"/>
    </source>
</evidence>
<dbReference type="InterPro" id="IPR006311">
    <property type="entry name" value="TAT_signal"/>
</dbReference>
<keyword evidence="15" id="KW-1185">Reference proteome</keyword>
<sequence>MSILVDRLSRRTFLSGAAAFGGLVMLHPFAARAQANQAHLRIMETTDIHVHVHPYDYYADKPNDTMGLARTASLIDAIRAEAGNSMLVDNGDFLQGNPMGDFIAYERGMKEGDMHPVVQAMNVLGYDVGTLGNHEFNYGLDFMFNVLNGASFPFVCANLTKGQLAADPKDDDLFATPYVILEKMVKDGAGNESPVKVGFIGFVPPQIMVWDVRHLEGKAQTRDIVEAAKAWVPVMKEEGADIIVALSHSGIDANTPTERMENASYHLAAVDGIDAIMTGHQHLVFPGPKTWDGLEGVDPVKGTIHGKPTVMGGFWGSHMGLVDLLLEKDGSSWKIVDFTVEARPIFNRTEDRKIVPTVESKAEVLAATQAEHDATLAYVRTAVGETSAPLHSYFALVADDPSVQIVSQAQTWYIKDMLKNSEHKDLPVLSAAAPFKAGGRGGPEYYTDVPAGAVAIKNVADLYLYPNTVRALVIDGAQVKEWLEMSAGMFNQVEPGKADQTLINPDFPSYNFDVIDGVTYRIDLSQPAKYDSKGEVANADASRIVDLMFDGKPIDPAQKFVVASNNYRAGGGGNFPEIDASKIVFEAPDTNRDVIVRYIVEQGTINPSADGNWSFAPVEGATVVFDTGPKARDLISEVKGVKIEEAGEGADGFARFRITL</sequence>
<dbReference type="GO" id="GO:0030288">
    <property type="term" value="C:outer membrane-bounded periplasmic space"/>
    <property type="evidence" value="ECO:0007669"/>
    <property type="project" value="TreeGrafter"/>
</dbReference>
<comment type="subcellular location">
    <subcellularLocation>
        <location evidence="4">Cell envelope</location>
    </subcellularLocation>
</comment>
<feature type="domain" description="Calcineurin-like phosphoesterase" evidence="12">
    <location>
        <begin position="40"/>
        <end position="282"/>
    </location>
</feature>
<dbReference type="InterPro" id="IPR006146">
    <property type="entry name" value="5'-Nucleotdase_CS"/>
</dbReference>
<dbReference type="Gene3D" id="3.60.21.10">
    <property type="match status" value="1"/>
</dbReference>
<keyword evidence="7 11" id="KW-0732">Signal</keyword>
<protein>
    <submittedName>
        <fullName evidence="14">Bifunctional 2',3'-cyclic-nucleotide 2'-phosphodiesterase/3'-nucleotidase</fullName>
    </submittedName>
</protein>
<dbReference type="Proteomes" id="UP000278398">
    <property type="component" value="Unassembled WGS sequence"/>
</dbReference>
<evidence type="ECO:0000256" key="7">
    <source>
        <dbReference type="ARBA" id="ARBA00022729"/>
    </source>
</evidence>
<evidence type="ECO:0000256" key="1">
    <source>
        <dbReference type="ARBA" id="ARBA00000527"/>
    </source>
</evidence>
<evidence type="ECO:0000313" key="14">
    <source>
        <dbReference type="EMBL" id="RST84723.1"/>
    </source>
</evidence>
<keyword evidence="10" id="KW-0511">Multifunctional enzyme</keyword>
<comment type="caution">
    <text evidence="14">The sequence shown here is derived from an EMBL/GenBank/DDBJ whole genome shotgun (WGS) entry which is preliminary data.</text>
</comment>
<feature type="chain" id="PRO_5018377484" evidence="11">
    <location>
        <begin position="34"/>
        <end position="660"/>
    </location>
</feature>
<dbReference type="Gene3D" id="3.90.780.10">
    <property type="entry name" value="5'-Nucleotidase, C-terminal domain"/>
    <property type="match status" value="1"/>
</dbReference>
<feature type="domain" description="5'-Nucleotidase C-terminal" evidence="13">
    <location>
        <begin position="446"/>
        <end position="576"/>
    </location>
</feature>
<dbReference type="OrthoDB" id="9803927at2"/>
<dbReference type="Pfam" id="PF00149">
    <property type="entry name" value="Metallophos"/>
    <property type="match status" value="1"/>
</dbReference>
<keyword evidence="6" id="KW-0479">Metal-binding</keyword>
<dbReference type="GO" id="GO:0008254">
    <property type="term" value="F:3'-nucleotidase activity"/>
    <property type="evidence" value="ECO:0007669"/>
    <property type="project" value="UniProtKB-EC"/>
</dbReference>
<evidence type="ECO:0000256" key="6">
    <source>
        <dbReference type="ARBA" id="ARBA00022723"/>
    </source>
</evidence>
<dbReference type="NCBIfam" id="NF006938">
    <property type="entry name" value="PRK09420.1"/>
    <property type="match status" value="1"/>
</dbReference>
<dbReference type="PANTHER" id="PTHR11575:SF6">
    <property type="entry name" value="2',3'-CYCLIC-NUCLEOTIDE 2'-PHOSPHODIESTERASE_3'-NUCLEOTIDASE"/>
    <property type="match status" value="1"/>
</dbReference>
<evidence type="ECO:0000256" key="4">
    <source>
        <dbReference type="ARBA" id="ARBA00004196"/>
    </source>
</evidence>
<evidence type="ECO:0000313" key="15">
    <source>
        <dbReference type="Proteomes" id="UP000278398"/>
    </source>
</evidence>
<dbReference type="Pfam" id="PF02872">
    <property type="entry name" value="5_nucleotid_C"/>
    <property type="match status" value="1"/>
</dbReference>
<comment type="cofactor">
    <cofactor evidence="3">
        <name>a divalent metal cation</name>
        <dbReference type="ChEBI" id="CHEBI:60240"/>
    </cofactor>
</comment>
<dbReference type="InterPro" id="IPR036907">
    <property type="entry name" value="5'-Nucleotdase_C_sf"/>
</dbReference>
<dbReference type="PRINTS" id="PR01607">
    <property type="entry name" value="APYRASEFAMLY"/>
</dbReference>
<evidence type="ECO:0000259" key="12">
    <source>
        <dbReference type="Pfam" id="PF00149"/>
    </source>
</evidence>
<comment type="catalytic activity">
    <reaction evidence="1">
        <text>a ribonucleoside 3'-phosphate + H2O = a ribonucleoside + phosphate</text>
        <dbReference type="Rhea" id="RHEA:10144"/>
        <dbReference type="ChEBI" id="CHEBI:13197"/>
        <dbReference type="ChEBI" id="CHEBI:15377"/>
        <dbReference type="ChEBI" id="CHEBI:18254"/>
        <dbReference type="ChEBI" id="CHEBI:43474"/>
        <dbReference type="EC" id="3.1.3.6"/>
    </reaction>
</comment>
<dbReference type="InterPro" id="IPR006179">
    <property type="entry name" value="5_nucleotidase/apyrase"/>
</dbReference>
<dbReference type="AlphaFoldDB" id="A0A3S0AQK1"/>
<dbReference type="InterPro" id="IPR041827">
    <property type="entry name" value="CpdB_N"/>
</dbReference>
<name>A0A3S0AQK1_9HYPH</name>